<sequence>MKASKEGRLGGCGDKNEDWSVISLAESFLVVRGQSGVGVPCSGS</sequence>
<name>A0A3P8DC88_9TREM</name>
<accession>A0A3P8DC88</accession>
<evidence type="ECO:0000313" key="1">
    <source>
        <dbReference type="EMBL" id="VDP48942.1"/>
    </source>
</evidence>
<organism evidence="1 2">
    <name type="scientific">Schistosoma mattheei</name>
    <dbReference type="NCBI Taxonomy" id="31246"/>
    <lineage>
        <taxon>Eukaryota</taxon>
        <taxon>Metazoa</taxon>
        <taxon>Spiralia</taxon>
        <taxon>Lophotrochozoa</taxon>
        <taxon>Platyhelminthes</taxon>
        <taxon>Trematoda</taxon>
        <taxon>Digenea</taxon>
        <taxon>Strigeidida</taxon>
        <taxon>Schistosomatoidea</taxon>
        <taxon>Schistosomatidae</taxon>
        <taxon>Schistosoma</taxon>
    </lineage>
</organism>
<protein>
    <submittedName>
        <fullName evidence="1">Uncharacterized protein</fullName>
    </submittedName>
</protein>
<proteinExistence type="predicted"/>
<keyword evidence="2" id="KW-1185">Reference proteome</keyword>
<evidence type="ECO:0000313" key="2">
    <source>
        <dbReference type="Proteomes" id="UP000269396"/>
    </source>
</evidence>
<dbReference type="Proteomes" id="UP000269396">
    <property type="component" value="Unassembled WGS sequence"/>
</dbReference>
<dbReference type="EMBL" id="UZAL01029552">
    <property type="protein sequence ID" value="VDP48942.1"/>
    <property type="molecule type" value="Genomic_DNA"/>
</dbReference>
<reference evidence="1 2" key="1">
    <citation type="submission" date="2018-11" db="EMBL/GenBank/DDBJ databases">
        <authorList>
            <consortium name="Pathogen Informatics"/>
        </authorList>
    </citation>
    <scope>NUCLEOTIDE SEQUENCE [LARGE SCALE GENOMIC DNA]</scope>
    <source>
        <strain>Denwood</strain>
        <strain evidence="2">Zambia</strain>
    </source>
</reference>
<dbReference type="AlphaFoldDB" id="A0A3P8DC88"/>
<gene>
    <name evidence="1" type="ORF">SMTD_LOCUS9259</name>
</gene>